<dbReference type="SUPFAM" id="SSF55681">
    <property type="entry name" value="Class II aaRS and biotin synthetases"/>
    <property type="match status" value="1"/>
</dbReference>
<dbReference type="PROSITE" id="PS50862">
    <property type="entry name" value="AA_TRNA_LIGASE_II"/>
    <property type="match status" value="1"/>
</dbReference>
<evidence type="ECO:0000256" key="1">
    <source>
        <dbReference type="ARBA" id="ARBA00008226"/>
    </source>
</evidence>
<evidence type="ECO:0000256" key="2">
    <source>
        <dbReference type="ARBA" id="ARBA00022741"/>
    </source>
</evidence>
<dbReference type="EMBL" id="QMWP01000044">
    <property type="protein sequence ID" value="RLG70615.1"/>
    <property type="molecule type" value="Genomic_DNA"/>
</dbReference>
<dbReference type="InterPro" id="IPR045864">
    <property type="entry name" value="aa-tRNA-synth_II/BPL/LPL"/>
</dbReference>
<reference evidence="9 10" key="1">
    <citation type="submission" date="2018-06" db="EMBL/GenBank/DDBJ databases">
        <title>Extensive metabolic versatility and redundancy in microbially diverse, dynamic hydrothermal sediments.</title>
        <authorList>
            <person name="Dombrowski N."/>
            <person name="Teske A."/>
            <person name="Baker B.J."/>
        </authorList>
    </citation>
    <scope>NUCLEOTIDE SEQUENCE [LARGE SCALE GENOMIC DNA]</scope>
    <source>
        <strain evidence="9">B51_G17</strain>
    </source>
</reference>
<feature type="binding site" evidence="7">
    <location>
        <position position="125"/>
    </location>
    <ligand>
        <name>L-histidine</name>
        <dbReference type="ChEBI" id="CHEBI:57595"/>
    </ligand>
</feature>
<evidence type="ECO:0000256" key="6">
    <source>
        <dbReference type="HAMAP-Rule" id="MF_00127"/>
    </source>
</evidence>
<dbReference type="InterPro" id="IPR041715">
    <property type="entry name" value="HisRS-like_core"/>
</dbReference>
<evidence type="ECO:0000256" key="4">
    <source>
        <dbReference type="ARBA" id="ARBA00022917"/>
    </source>
</evidence>
<keyword evidence="6 9" id="KW-0436">Ligase</keyword>
<keyword evidence="4 6" id="KW-0648">Protein biosynthesis</keyword>
<dbReference type="GO" id="GO:0005524">
    <property type="term" value="F:ATP binding"/>
    <property type="evidence" value="ECO:0007669"/>
    <property type="project" value="UniProtKB-UniRule"/>
</dbReference>
<dbReference type="InterPro" id="IPR015807">
    <property type="entry name" value="His-tRNA-ligase"/>
</dbReference>
<dbReference type="PIRSF" id="PIRSF001549">
    <property type="entry name" value="His-tRNA_synth"/>
    <property type="match status" value="1"/>
</dbReference>
<dbReference type="Pfam" id="PF13393">
    <property type="entry name" value="tRNA-synt_His"/>
    <property type="match status" value="1"/>
</dbReference>
<dbReference type="Pfam" id="PF03129">
    <property type="entry name" value="HGTP_anticodon"/>
    <property type="match status" value="1"/>
</dbReference>
<feature type="binding site" evidence="7">
    <location>
        <begin position="82"/>
        <end position="84"/>
    </location>
    <ligand>
        <name>L-histidine</name>
        <dbReference type="ChEBI" id="CHEBI:57595"/>
    </ligand>
</feature>
<dbReference type="SUPFAM" id="SSF52954">
    <property type="entry name" value="Class II aaRS ABD-related"/>
    <property type="match status" value="1"/>
</dbReference>
<dbReference type="InterPro" id="IPR004154">
    <property type="entry name" value="Anticodon-bd"/>
</dbReference>
<feature type="domain" description="Aminoacyl-transfer RNA synthetases class-II family profile" evidence="8">
    <location>
        <begin position="25"/>
        <end position="321"/>
    </location>
</feature>
<dbReference type="Proteomes" id="UP000278031">
    <property type="component" value="Unassembled WGS sequence"/>
</dbReference>
<comment type="similarity">
    <text evidence="1 6">Belongs to the class-II aminoacyl-tRNA synthetase family.</text>
</comment>
<feature type="binding site" evidence="7">
    <location>
        <position position="111"/>
    </location>
    <ligand>
        <name>L-histidine</name>
        <dbReference type="ChEBI" id="CHEBI:57595"/>
    </ligand>
</feature>
<keyword evidence="6" id="KW-0030">Aminoacyl-tRNA synthetase</keyword>
<evidence type="ECO:0000256" key="7">
    <source>
        <dbReference type="PIRSR" id="PIRSR001549-1"/>
    </source>
</evidence>
<dbReference type="PANTHER" id="PTHR11476:SF7">
    <property type="entry name" value="HISTIDINE--TRNA LIGASE"/>
    <property type="match status" value="1"/>
</dbReference>
<evidence type="ECO:0000256" key="5">
    <source>
        <dbReference type="ARBA" id="ARBA00047639"/>
    </source>
</evidence>
<comment type="caution">
    <text evidence="9">The sequence shown here is derived from an EMBL/GenBank/DDBJ whole genome shotgun (WGS) entry which is preliminary data.</text>
</comment>
<dbReference type="Gene3D" id="3.40.50.800">
    <property type="entry name" value="Anticodon-binding domain"/>
    <property type="match status" value="1"/>
</dbReference>
<dbReference type="InterPro" id="IPR036621">
    <property type="entry name" value="Anticodon-bd_dom_sf"/>
</dbReference>
<gene>
    <name evidence="6 9" type="primary">hisS</name>
    <name evidence="9" type="ORF">DRO04_01530</name>
</gene>
<dbReference type="NCBIfam" id="TIGR00442">
    <property type="entry name" value="hisS"/>
    <property type="match status" value="1"/>
</dbReference>
<dbReference type="CDD" id="cd00773">
    <property type="entry name" value="HisRS-like_core"/>
    <property type="match status" value="1"/>
</dbReference>
<feature type="binding site" evidence="7">
    <location>
        <position position="129"/>
    </location>
    <ligand>
        <name>L-histidine</name>
        <dbReference type="ChEBI" id="CHEBI:57595"/>
    </ligand>
</feature>
<feature type="binding site" evidence="7">
    <location>
        <begin position="270"/>
        <end position="271"/>
    </location>
    <ligand>
        <name>L-histidine</name>
        <dbReference type="ChEBI" id="CHEBI:57595"/>
    </ligand>
</feature>
<evidence type="ECO:0000256" key="3">
    <source>
        <dbReference type="ARBA" id="ARBA00022840"/>
    </source>
</evidence>
<protein>
    <recommendedName>
        <fullName evidence="6">Histidine--tRNA ligase</fullName>
        <ecNumber evidence="6">6.1.1.21</ecNumber>
    </recommendedName>
    <alternativeName>
        <fullName evidence="6">Histidyl-tRNA synthetase</fullName>
        <shortName evidence="6">HisRS</shortName>
    </alternativeName>
</protein>
<keyword evidence="2 6" id="KW-0547">Nucleotide-binding</keyword>
<comment type="catalytic activity">
    <reaction evidence="5 6">
        <text>tRNA(His) + L-histidine + ATP = L-histidyl-tRNA(His) + AMP + diphosphate + H(+)</text>
        <dbReference type="Rhea" id="RHEA:17313"/>
        <dbReference type="Rhea" id="RHEA-COMP:9665"/>
        <dbReference type="Rhea" id="RHEA-COMP:9689"/>
        <dbReference type="ChEBI" id="CHEBI:15378"/>
        <dbReference type="ChEBI" id="CHEBI:30616"/>
        <dbReference type="ChEBI" id="CHEBI:33019"/>
        <dbReference type="ChEBI" id="CHEBI:57595"/>
        <dbReference type="ChEBI" id="CHEBI:78442"/>
        <dbReference type="ChEBI" id="CHEBI:78527"/>
        <dbReference type="ChEBI" id="CHEBI:456215"/>
        <dbReference type="EC" id="6.1.1.21"/>
    </reaction>
</comment>
<accession>A0A497JHD5</accession>
<organism evidence="9 10">
    <name type="scientific">Candidatus Iainarchaeum sp</name>
    <dbReference type="NCBI Taxonomy" id="3101447"/>
    <lineage>
        <taxon>Archaea</taxon>
        <taxon>Candidatus Iainarchaeota</taxon>
        <taxon>Candidatus Iainarchaeia</taxon>
        <taxon>Candidatus Iainarchaeales</taxon>
        <taxon>Candidatus Iainarchaeaceae</taxon>
        <taxon>Candidatus Iainarchaeum</taxon>
    </lineage>
</organism>
<dbReference type="AlphaFoldDB" id="A0A497JHD5"/>
<comment type="subcellular location">
    <subcellularLocation>
        <location evidence="6">Cytoplasm</location>
    </subcellularLocation>
</comment>
<proteinExistence type="inferred from homology"/>
<dbReference type="InterPro" id="IPR006195">
    <property type="entry name" value="aa-tRNA-synth_II"/>
</dbReference>
<name>A0A497JHD5_9ARCH</name>
<dbReference type="HAMAP" id="MF_00127">
    <property type="entry name" value="His_tRNA_synth"/>
    <property type="match status" value="1"/>
</dbReference>
<dbReference type="PANTHER" id="PTHR11476">
    <property type="entry name" value="HISTIDYL-TRNA SYNTHETASE"/>
    <property type="match status" value="1"/>
</dbReference>
<evidence type="ECO:0000259" key="8">
    <source>
        <dbReference type="PROSITE" id="PS50862"/>
    </source>
</evidence>
<evidence type="ECO:0000313" key="9">
    <source>
        <dbReference type="EMBL" id="RLG70615.1"/>
    </source>
</evidence>
<keyword evidence="6" id="KW-0963">Cytoplasm</keyword>
<feature type="binding site" evidence="7">
    <location>
        <position position="266"/>
    </location>
    <ligand>
        <name>L-histidine</name>
        <dbReference type="ChEBI" id="CHEBI:57595"/>
    </ligand>
</feature>
<dbReference type="Gene3D" id="3.30.930.10">
    <property type="entry name" value="Bira Bifunctional Protein, Domain 2"/>
    <property type="match status" value="1"/>
</dbReference>
<evidence type="ECO:0000313" key="10">
    <source>
        <dbReference type="Proteomes" id="UP000278031"/>
    </source>
</evidence>
<dbReference type="GO" id="GO:0004821">
    <property type="term" value="F:histidine-tRNA ligase activity"/>
    <property type="evidence" value="ECO:0007669"/>
    <property type="project" value="UniProtKB-UniRule"/>
</dbReference>
<dbReference type="GO" id="GO:0005737">
    <property type="term" value="C:cytoplasm"/>
    <property type="evidence" value="ECO:0007669"/>
    <property type="project" value="UniProtKB-SubCell"/>
</dbReference>
<dbReference type="InterPro" id="IPR004516">
    <property type="entry name" value="HisRS/HisZ"/>
</dbReference>
<sequence length="425" mass="48947">MQEFLKPPKGMRDFLPEDARKKFYIQNICKEVFESYGYQPLQTPIVENFELLAKKSQAGEAIKEEIYYFEDKAKRPLALRFDLTVPLVRVVAANPQLAKPFKRYQISRVFRYDRPQASRYREFTQADADIIGVKNIFAELELFMLSIDIMKRLPIKEFKIKINDREMLEKVALAFGIPESKILEFFRVIDKADKIGWEEVKNELTKLNINSEVIDFLQNATLEKVEELLKSKGLSSEGLERLKKIKDYAKVLKIAEFLEFDLCLARGLDYYTGTVFEIKCENAQWSAAAGGRFDRLIGSISKQEVAAVGISFGIDRIFDILKDRLKLKNEAELFIIAVGDEKIRLEAFKIADKMRKAGIGCEFCLAERGISKNLDYANKRGFKFVIIIGENELKEKKIKVKDMISGKEKEVGLENLAELKELLKV</sequence>
<dbReference type="EC" id="6.1.1.21" evidence="6"/>
<keyword evidence="3 6" id="KW-0067">ATP-binding</keyword>
<dbReference type="GO" id="GO:0006427">
    <property type="term" value="P:histidyl-tRNA aminoacylation"/>
    <property type="evidence" value="ECO:0007669"/>
    <property type="project" value="UniProtKB-UniRule"/>
</dbReference>